<sequence length="274" mass="32293">MAKVTVAIPVYNAERFLEKAITSVLAQTFHDFELWLVDDGSKDSSMAIAQKYTHDSRVKIFADGENLGLATRLNKIANEVNTEFLCRMDNDDIMHPQKLEKQLAVFSNHPEIDVLSTNLYSMDENENVVGKRFNVDNNFLGDISPVMHPTVMAKTLWFRDHPYDKNAVRVDDSDLWMRTKSQYVFRTMGEPLFFYREIGNQYYKKYFQGFPGIIYLIKKNPFSRVYLKFCFRYFVASFVFLLYYILGKEYVLIEKRNKVKLPKLHFTEYINPRE</sequence>
<keyword evidence="1" id="KW-1133">Transmembrane helix</keyword>
<name>A0ABR8ZA84_9FLAO</name>
<feature type="transmembrane region" description="Helical" evidence="1">
    <location>
        <begin position="225"/>
        <end position="246"/>
    </location>
</feature>
<protein>
    <submittedName>
        <fullName evidence="3">Glycosyltransferase family 2 protein</fullName>
    </submittedName>
</protein>
<evidence type="ECO:0000256" key="1">
    <source>
        <dbReference type="SAM" id="Phobius"/>
    </source>
</evidence>
<dbReference type="PANTHER" id="PTHR22916">
    <property type="entry name" value="GLYCOSYLTRANSFERASE"/>
    <property type="match status" value="1"/>
</dbReference>
<keyword evidence="4" id="KW-1185">Reference proteome</keyword>
<dbReference type="PANTHER" id="PTHR22916:SF3">
    <property type="entry name" value="UDP-GLCNAC:BETAGAL BETA-1,3-N-ACETYLGLUCOSAMINYLTRANSFERASE-LIKE PROTEIN 1"/>
    <property type="match status" value="1"/>
</dbReference>
<accession>A0ABR8ZA84</accession>
<gene>
    <name evidence="3" type="ORF">IC610_07255</name>
</gene>
<organism evidence="3 4">
    <name type="scientific">Chryseobacterium caseinilyticum</name>
    <dbReference type="NCBI Taxonomy" id="2771428"/>
    <lineage>
        <taxon>Bacteria</taxon>
        <taxon>Pseudomonadati</taxon>
        <taxon>Bacteroidota</taxon>
        <taxon>Flavobacteriia</taxon>
        <taxon>Flavobacteriales</taxon>
        <taxon>Weeksellaceae</taxon>
        <taxon>Chryseobacterium group</taxon>
        <taxon>Chryseobacterium</taxon>
    </lineage>
</organism>
<dbReference type="SUPFAM" id="SSF53448">
    <property type="entry name" value="Nucleotide-diphospho-sugar transferases"/>
    <property type="match status" value="1"/>
</dbReference>
<dbReference type="InterPro" id="IPR001173">
    <property type="entry name" value="Glyco_trans_2-like"/>
</dbReference>
<evidence type="ECO:0000313" key="3">
    <source>
        <dbReference type="EMBL" id="MBD8082224.1"/>
    </source>
</evidence>
<dbReference type="Pfam" id="PF00535">
    <property type="entry name" value="Glycos_transf_2"/>
    <property type="match status" value="1"/>
</dbReference>
<reference evidence="3 4" key="1">
    <citation type="submission" date="2020-09" db="EMBL/GenBank/DDBJ databases">
        <title>Genome seq and assembly of Chryseobacterium sp.</title>
        <authorList>
            <person name="Chhetri G."/>
        </authorList>
    </citation>
    <scope>NUCLEOTIDE SEQUENCE [LARGE SCALE GENOMIC DNA]</scope>
    <source>
        <strain evidence="3 4">GCR10</strain>
    </source>
</reference>
<keyword evidence="1" id="KW-0472">Membrane</keyword>
<dbReference type="InterPro" id="IPR029044">
    <property type="entry name" value="Nucleotide-diphossugar_trans"/>
</dbReference>
<feature type="domain" description="Glycosyltransferase 2-like" evidence="2">
    <location>
        <begin position="5"/>
        <end position="139"/>
    </location>
</feature>
<dbReference type="EMBL" id="JACYFS010000001">
    <property type="protein sequence ID" value="MBD8082224.1"/>
    <property type="molecule type" value="Genomic_DNA"/>
</dbReference>
<dbReference type="Proteomes" id="UP000637299">
    <property type="component" value="Unassembled WGS sequence"/>
</dbReference>
<dbReference type="RefSeq" id="WP_191735894.1">
    <property type="nucleotide sequence ID" value="NZ_JACYFS010000001.1"/>
</dbReference>
<comment type="caution">
    <text evidence="3">The sequence shown here is derived from an EMBL/GenBank/DDBJ whole genome shotgun (WGS) entry which is preliminary data.</text>
</comment>
<evidence type="ECO:0000313" key="4">
    <source>
        <dbReference type="Proteomes" id="UP000637299"/>
    </source>
</evidence>
<evidence type="ECO:0000259" key="2">
    <source>
        <dbReference type="Pfam" id="PF00535"/>
    </source>
</evidence>
<dbReference type="Gene3D" id="3.90.550.10">
    <property type="entry name" value="Spore Coat Polysaccharide Biosynthesis Protein SpsA, Chain A"/>
    <property type="match status" value="1"/>
</dbReference>
<keyword evidence="1" id="KW-0812">Transmembrane</keyword>
<proteinExistence type="predicted"/>